<gene>
    <name evidence="1" type="ORF">EHP00_1073</name>
</gene>
<protein>
    <submittedName>
        <fullName evidence="1">Uncharacterized protein</fullName>
    </submittedName>
</protein>
<comment type="caution">
    <text evidence="1">The sequence shown here is derived from an EMBL/GenBank/DDBJ whole genome shotgun (WGS) entry which is preliminary data.</text>
</comment>
<dbReference type="AlphaFoldDB" id="A0A1W0E581"/>
<dbReference type="Proteomes" id="UP000192758">
    <property type="component" value="Unassembled WGS sequence"/>
</dbReference>
<evidence type="ECO:0000313" key="1">
    <source>
        <dbReference type="EMBL" id="OQS54381.1"/>
    </source>
</evidence>
<name>A0A1W0E581_9MICR</name>
<proteinExistence type="predicted"/>
<dbReference type="EMBL" id="MNPJ01000020">
    <property type="protein sequence ID" value="OQS54381.1"/>
    <property type="molecule type" value="Genomic_DNA"/>
</dbReference>
<organism evidence="1 2">
    <name type="scientific">Ecytonucleospora hepatopenaei</name>
    <dbReference type="NCBI Taxonomy" id="646526"/>
    <lineage>
        <taxon>Eukaryota</taxon>
        <taxon>Fungi</taxon>
        <taxon>Fungi incertae sedis</taxon>
        <taxon>Microsporidia</taxon>
        <taxon>Enterocytozoonidae</taxon>
        <taxon>Ecytonucleospora</taxon>
    </lineage>
</organism>
<keyword evidence="2" id="KW-1185">Reference proteome</keyword>
<evidence type="ECO:0000313" key="2">
    <source>
        <dbReference type="Proteomes" id="UP000192758"/>
    </source>
</evidence>
<sequence length="199" mass="23892">MIFYTFLKYIHNLSISCDEFTFSLHNKAKEFLIELDNEQINKNRNNSFFICNKNSISMKRQTFQSGNFIFTYSLLDSDENQLVTFVKFIKNNFPLKYHAILADKLITYDIHTLMSKLFGNKKITSRYTLSLKRYNRWLINNNLSHLQLKAKKFVDLSRIDFDITNYTGPNNLFFTLLQRIYNLKENIKAYNKIERRLKF</sequence>
<dbReference type="VEuPathDB" id="MicrosporidiaDB:EHP00_1073"/>
<accession>A0A1W0E581</accession>
<reference evidence="1 2" key="1">
    <citation type="journal article" date="2017" name="Environ. Microbiol.">
        <title>Decay of the glycolytic pathway and adaptation to intranuclear parasitism within Enterocytozoonidae microsporidia.</title>
        <authorList>
            <person name="Wiredu Boakye D."/>
            <person name="Jaroenlak P."/>
            <person name="Prachumwat A."/>
            <person name="Williams T.A."/>
            <person name="Bateman K.S."/>
            <person name="Itsathitphaisarn O."/>
            <person name="Sritunyalucksana K."/>
            <person name="Paszkiewicz K.H."/>
            <person name="Moore K.A."/>
            <person name="Stentiford G.D."/>
            <person name="Williams B.A."/>
        </authorList>
    </citation>
    <scope>NUCLEOTIDE SEQUENCE [LARGE SCALE GENOMIC DNA]</scope>
    <source>
        <strain evidence="1 2">TH1</strain>
    </source>
</reference>